<comment type="caution">
    <text evidence="3">The sequence shown here is derived from an EMBL/GenBank/DDBJ whole genome shotgun (WGS) entry which is preliminary data.</text>
</comment>
<protein>
    <recommendedName>
        <fullName evidence="2">Apple domain-containing protein</fullName>
    </recommendedName>
</protein>
<evidence type="ECO:0000313" key="4">
    <source>
        <dbReference type="Proteomes" id="UP001432027"/>
    </source>
</evidence>
<dbReference type="Proteomes" id="UP001432027">
    <property type="component" value="Unassembled WGS sequence"/>
</dbReference>
<dbReference type="SMART" id="SM00473">
    <property type="entry name" value="PAN_AP"/>
    <property type="match status" value="2"/>
</dbReference>
<reference evidence="3" key="1">
    <citation type="submission" date="2023-10" db="EMBL/GenBank/DDBJ databases">
        <title>Genome assembly of Pristionchus species.</title>
        <authorList>
            <person name="Yoshida K."/>
            <person name="Sommer R.J."/>
        </authorList>
    </citation>
    <scope>NUCLEOTIDE SEQUENCE</scope>
    <source>
        <strain evidence="3">RS0144</strain>
    </source>
</reference>
<accession>A0AAV5SJA5</accession>
<dbReference type="PANTHER" id="PTHR47327:SF1">
    <property type="entry name" value="RE15579P"/>
    <property type="match status" value="1"/>
</dbReference>
<dbReference type="SUPFAM" id="SSF57414">
    <property type="entry name" value="Hairpin loop containing domain-like"/>
    <property type="match status" value="1"/>
</dbReference>
<evidence type="ECO:0000259" key="2">
    <source>
        <dbReference type="SMART" id="SM00473"/>
    </source>
</evidence>
<dbReference type="PANTHER" id="PTHR47327">
    <property type="entry name" value="FI18240P1-RELATED"/>
    <property type="match status" value="1"/>
</dbReference>
<dbReference type="InterPro" id="IPR003609">
    <property type="entry name" value="Pan_app"/>
</dbReference>
<feature type="chain" id="PRO_5043887701" description="Apple domain-containing protein" evidence="1">
    <location>
        <begin position="17"/>
        <end position="273"/>
    </location>
</feature>
<gene>
    <name evidence="3" type="ORF">PENTCL1PPCAC_2344</name>
</gene>
<feature type="domain" description="Apple" evidence="2">
    <location>
        <begin position="86"/>
        <end position="164"/>
    </location>
</feature>
<dbReference type="InterPro" id="IPR052774">
    <property type="entry name" value="Celegans_DevNeuronal_Protein"/>
</dbReference>
<sequence>MDTIILLSLFLPYSSSLICSGSEKALFHLPYPSNISTPSLKCFNECVKNDCEGVILTNDRCFVLSNSSFALEDSTFAAKKCVTGLYHSTISLTASQLVVPDRDASIISTPSLDQCIVRCANEKQCSACQFFSDSLDCLLSLFESRNGPDPLPEPDGFNVTFVQVISPLPKGECSPSFNSFQSIPVYTPIYGDAKLYNGSEGLEECLSHCSDCSSVLYSSHYKECFIVTPSSVSQPLNFIDDHFMILSSLCSPSFSSLQFPLFYLFSSCVRFSQ</sequence>
<dbReference type="AlphaFoldDB" id="A0AAV5SJA5"/>
<dbReference type="EMBL" id="BTSX01000001">
    <property type="protein sequence ID" value="GMS80169.1"/>
    <property type="molecule type" value="Genomic_DNA"/>
</dbReference>
<evidence type="ECO:0000313" key="3">
    <source>
        <dbReference type="EMBL" id="GMS80169.1"/>
    </source>
</evidence>
<dbReference type="Pfam" id="PF00024">
    <property type="entry name" value="PAN_1"/>
    <property type="match status" value="1"/>
</dbReference>
<feature type="domain" description="Apple" evidence="2">
    <location>
        <begin position="175"/>
        <end position="249"/>
    </location>
</feature>
<keyword evidence="4" id="KW-1185">Reference proteome</keyword>
<keyword evidence="1" id="KW-0732">Signal</keyword>
<feature type="signal peptide" evidence="1">
    <location>
        <begin position="1"/>
        <end position="16"/>
    </location>
</feature>
<name>A0AAV5SJA5_9BILA</name>
<organism evidence="3 4">
    <name type="scientific">Pristionchus entomophagus</name>
    <dbReference type="NCBI Taxonomy" id="358040"/>
    <lineage>
        <taxon>Eukaryota</taxon>
        <taxon>Metazoa</taxon>
        <taxon>Ecdysozoa</taxon>
        <taxon>Nematoda</taxon>
        <taxon>Chromadorea</taxon>
        <taxon>Rhabditida</taxon>
        <taxon>Rhabditina</taxon>
        <taxon>Diplogasteromorpha</taxon>
        <taxon>Diplogasteroidea</taxon>
        <taxon>Neodiplogasteridae</taxon>
        <taxon>Pristionchus</taxon>
    </lineage>
</organism>
<evidence type="ECO:0000256" key="1">
    <source>
        <dbReference type="SAM" id="SignalP"/>
    </source>
</evidence>
<proteinExistence type="predicted"/>
<dbReference type="GO" id="GO:0009653">
    <property type="term" value="P:anatomical structure morphogenesis"/>
    <property type="evidence" value="ECO:0007669"/>
    <property type="project" value="TreeGrafter"/>
</dbReference>